<sequence>MQRISPDQHGSRFGVLQYDVATLEHDGIESIQCDGFEFNAEGETRMCKAMLLKHGQCVVLKDGSSSRPPDKIVPNKREGSSIPNCDISMEVVGSGQL</sequence>
<feature type="region of interest" description="Disordered" evidence="1">
    <location>
        <begin position="63"/>
        <end position="85"/>
    </location>
</feature>
<dbReference type="Proteomes" id="UP001386955">
    <property type="component" value="Unassembled WGS sequence"/>
</dbReference>
<accession>A0AAN9SPC1</accession>
<dbReference type="EMBL" id="JAYMYS010000004">
    <property type="protein sequence ID" value="KAK7396947.1"/>
    <property type="molecule type" value="Genomic_DNA"/>
</dbReference>
<gene>
    <name evidence="2" type="ORF">VNO78_18110</name>
</gene>
<comment type="caution">
    <text evidence="2">The sequence shown here is derived from an EMBL/GenBank/DDBJ whole genome shotgun (WGS) entry which is preliminary data.</text>
</comment>
<keyword evidence="3" id="KW-1185">Reference proteome</keyword>
<evidence type="ECO:0000256" key="1">
    <source>
        <dbReference type="SAM" id="MobiDB-lite"/>
    </source>
</evidence>
<organism evidence="2 3">
    <name type="scientific">Psophocarpus tetragonolobus</name>
    <name type="common">Winged bean</name>
    <name type="synonym">Dolichos tetragonolobus</name>
    <dbReference type="NCBI Taxonomy" id="3891"/>
    <lineage>
        <taxon>Eukaryota</taxon>
        <taxon>Viridiplantae</taxon>
        <taxon>Streptophyta</taxon>
        <taxon>Embryophyta</taxon>
        <taxon>Tracheophyta</taxon>
        <taxon>Spermatophyta</taxon>
        <taxon>Magnoliopsida</taxon>
        <taxon>eudicotyledons</taxon>
        <taxon>Gunneridae</taxon>
        <taxon>Pentapetalae</taxon>
        <taxon>rosids</taxon>
        <taxon>fabids</taxon>
        <taxon>Fabales</taxon>
        <taxon>Fabaceae</taxon>
        <taxon>Papilionoideae</taxon>
        <taxon>50 kb inversion clade</taxon>
        <taxon>NPAAA clade</taxon>
        <taxon>indigoferoid/millettioid clade</taxon>
        <taxon>Phaseoleae</taxon>
        <taxon>Psophocarpus</taxon>
    </lineage>
</organism>
<feature type="compositionally biased region" description="Basic and acidic residues" evidence="1">
    <location>
        <begin position="68"/>
        <end position="79"/>
    </location>
</feature>
<reference evidence="2 3" key="1">
    <citation type="submission" date="2024-01" db="EMBL/GenBank/DDBJ databases">
        <title>The genomes of 5 underutilized Papilionoideae crops provide insights into root nodulation and disease resistanc.</title>
        <authorList>
            <person name="Jiang F."/>
        </authorList>
    </citation>
    <scope>NUCLEOTIDE SEQUENCE [LARGE SCALE GENOMIC DNA]</scope>
    <source>
        <strain evidence="2">DUOXIRENSHENG_FW03</strain>
        <tissue evidence="2">Leaves</tissue>
    </source>
</reference>
<evidence type="ECO:0000313" key="2">
    <source>
        <dbReference type="EMBL" id="KAK7396947.1"/>
    </source>
</evidence>
<dbReference type="AlphaFoldDB" id="A0AAN9SPC1"/>
<evidence type="ECO:0000313" key="3">
    <source>
        <dbReference type="Proteomes" id="UP001386955"/>
    </source>
</evidence>
<name>A0AAN9SPC1_PSOTE</name>
<protein>
    <submittedName>
        <fullName evidence="2">Uncharacterized protein</fullName>
    </submittedName>
</protein>
<proteinExistence type="predicted"/>